<dbReference type="AlphaFoldDB" id="A0A7M2RJZ3"/>
<dbReference type="RefSeq" id="WP_193736939.1">
    <property type="nucleotide sequence ID" value="NZ_CP063304.1"/>
</dbReference>
<dbReference type="HAMAP" id="MF_00226_B">
    <property type="entry name" value="CinA_B"/>
    <property type="match status" value="1"/>
</dbReference>
<dbReference type="KEGG" id="bliq:INP51_06740"/>
<dbReference type="Pfam" id="PF00994">
    <property type="entry name" value="MoCF_biosynth"/>
    <property type="match status" value="1"/>
</dbReference>
<evidence type="ECO:0000313" key="4">
    <source>
        <dbReference type="Proteomes" id="UP000593601"/>
    </source>
</evidence>
<keyword evidence="4" id="KW-1185">Reference proteome</keyword>
<dbReference type="EMBL" id="CP063304">
    <property type="protein sequence ID" value="QOV20625.1"/>
    <property type="molecule type" value="Genomic_DNA"/>
</dbReference>
<dbReference type="CDD" id="cd00885">
    <property type="entry name" value="cinA"/>
    <property type="match status" value="1"/>
</dbReference>
<protein>
    <recommendedName>
        <fullName evidence="1">Putative competence-damage inducible protein</fullName>
    </recommendedName>
</protein>
<dbReference type="Gene3D" id="3.30.70.2860">
    <property type="match status" value="1"/>
</dbReference>
<accession>A0A7M2RJZ3</accession>
<dbReference type="NCBIfam" id="TIGR00199">
    <property type="entry name" value="PncC_domain"/>
    <property type="match status" value="1"/>
</dbReference>
<dbReference type="InterPro" id="IPR001453">
    <property type="entry name" value="MoaB/Mog_dom"/>
</dbReference>
<reference evidence="3 4" key="1">
    <citation type="submission" date="2020-10" db="EMBL/GenBank/DDBJ databases">
        <title>Blautia liquoris sp.nov., isolated from the mud in a fermentation cellar used for the production of Chinese strong-flavoured liquor.</title>
        <authorList>
            <person name="Lu L."/>
        </authorList>
    </citation>
    <scope>NUCLEOTIDE SEQUENCE [LARGE SCALE GENOMIC DNA]</scope>
    <source>
        <strain evidence="3 4">LZLJ-3</strain>
    </source>
</reference>
<name>A0A7M2RJZ3_9FIRM</name>
<evidence type="ECO:0000256" key="1">
    <source>
        <dbReference type="HAMAP-Rule" id="MF_00226"/>
    </source>
</evidence>
<dbReference type="NCBIfam" id="NF001813">
    <property type="entry name" value="PRK00549.1"/>
    <property type="match status" value="1"/>
</dbReference>
<feature type="domain" description="MoaB/Mog" evidence="2">
    <location>
        <begin position="4"/>
        <end position="176"/>
    </location>
</feature>
<dbReference type="SUPFAM" id="SSF53218">
    <property type="entry name" value="Molybdenum cofactor biosynthesis proteins"/>
    <property type="match status" value="1"/>
</dbReference>
<gene>
    <name evidence="1" type="primary">cinA</name>
    <name evidence="3" type="ORF">INP51_06740</name>
</gene>
<dbReference type="PANTHER" id="PTHR13939:SF0">
    <property type="entry name" value="NMN AMIDOHYDROLASE-LIKE PROTEIN YFAY"/>
    <property type="match status" value="1"/>
</dbReference>
<dbReference type="Gene3D" id="3.90.950.20">
    <property type="entry name" value="CinA-like"/>
    <property type="match status" value="1"/>
</dbReference>
<dbReference type="InterPro" id="IPR036425">
    <property type="entry name" value="MoaB/Mog-like_dom_sf"/>
</dbReference>
<dbReference type="InterPro" id="IPR008136">
    <property type="entry name" value="CinA_C"/>
</dbReference>
<dbReference type="Gene3D" id="3.40.980.10">
    <property type="entry name" value="MoaB/Mog-like domain"/>
    <property type="match status" value="1"/>
</dbReference>
<sequence length="418" mass="45719">MTVEIISVGTEILLGNIVNTNAAYLSRQCAALGLSCYYQVVVGDNEARMAETMKTAIDRSDVVICSGGLGPTEDDMTKEVACSVMGERLVEDAETHRLIEMYMGRFVRSHRGYQITENNWKQAMVPEHGIVLKNDNGTAPGLIIDKNQKIIVLLPGPPSEMKPLFDQQVFPYLQRKQSEVIYSTTLKIVGSGESYVEMSIRDLIDTQTNPTIATYAKTGEVHLRLTAKAENEKKAKELITPVRLELEKRFETQIYTEDEEETLEMALVRLLYDHNLTVTTAESCTGGAIAARIVNVSGASSVFRQGYITYANEAKQNMIGVKGETLTRYGAVSEQTAREMSEGAACTAGCDCALSVTGIAGPTGGTKEKPVGLVYIGCTCRGKTSVKELHFSGNRGKIREQTVVTALAFLRECILNSL</sequence>
<dbReference type="InterPro" id="IPR041424">
    <property type="entry name" value="CinA_KH"/>
</dbReference>
<dbReference type="NCBIfam" id="TIGR00177">
    <property type="entry name" value="molyb_syn"/>
    <property type="match status" value="1"/>
</dbReference>
<dbReference type="InterPro" id="IPR036653">
    <property type="entry name" value="CinA-like_C"/>
</dbReference>
<dbReference type="SMART" id="SM00852">
    <property type="entry name" value="MoCF_biosynth"/>
    <property type="match status" value="1"/>
</dbReference>
<organism evidence="3 4">
    <name type="scientific">Blautia liquoris</name>
    <dbReference type="NCBI Taxonomy" id="2779518"/>
    <lineage>
        <taxon>Bacteria</taxon>
        <taxon>Bacillati</taxon>
        <taxon>Bacillota</taxon>
        <taxon>Clostridia</taxon>
        <taxon>Lachnospirales</taxon>
        <taxon>Lachnospiraceae</taxon>
        <taxon>Blautia</taxon>
    </lineage>
</organism>
<dbReference type="InterPro" id="IPR008135">
    <property type="entry name" value="Competence-induced_CinA"/>
</dbReference>
<proteinExistence type="inferred from homology"/>
<dbReference type="SUPFAM" id="SSF142433">
    <property type="entry name" value="CinA-like"/>
    <property type="match status" value="1"/>
</dbReference>
<dbReference type="Proteomes" id="UP000593601">
    <property type="component" value="Chromosome"/>
</dbReference>
<evidence type="ECO:0000259" key="2">
    <source>
        <dbReference type="SMART" id="SM00852"/>
    </source>
</evidence>
<dbReference type="Pfam" id="PF02464">
    <property type="entry name" value="CinA"/>
    <property type="match status" value="1"/>
</dbReference>
<dbReference type="PIRSF" id="PIRSF006728">
    <property type="entry name" value="CinA"/>
    <property type="match status" value="1"/>
</dbReference>
<dbReference type="InterPro" id="IPR050101">
    <property type="entry name" value="CinA"/>
</dbReference>
<comment type="similarity">
    <text evidence="1">Belongs to the CinA family.</text>
</comment>
<dbReference type="PANTHER" id="PTHR13939">
    <property type="entry name" value="NICOTINAMIDE-NUCLEOTIDE AMIDOHYDROLASE PNCC"/>
    <property type="match status" value="1"/>
</dbReference>
<dbReference type="NCBIfam" id="TIGR00200">
    <property type="entry name" value="cinA_nterm"/>
    <property type="match status" value="1"/>
</dbReference>
<evidence type="ECO:0000313" key="3">
    <source>
        <dbReference type="EMBL" id="QOV20625.1"/>
    </source>
</evidence>
<dbReference type="Pfam" id="PF18146">
    <property type="entry name" value="CinA_KH"/>
    <property type="match status" value="1"/>
</dbReference>